<dbReference type="Proteomes" id="UP000709295">
    <property type="component" value="Unassembled WGS sequence"/>
</dbReference>
<keyword evidence="2" id="KW-1185">Reference proteome</keyword>
<name>A0A8J5I7E2_9STRA</name>
<organism evidence="1 2">
    <name type="scientific">Phytophthora aleatoria</name>
    <dbReference type="NCBI Taxonomy" id="2496075"/>
    <lineage>
        <taxon>Eukaryota</taxon>
        <taxon>Sar</taxon>
        <taxon>Stramenopiles</taxon>
        <taxon>Oomycota</taxon>
        <taxon>Peronosporomycetes</taxon>
        <taxon>Peronosporales</taxon>
        <taxon>Peronosporaceae</taxon>
        <taxon>Phytophthora</taxon>
    </lineage>
</organism>
<dbReference type="PANTHER" id="PTHR31569:SF4">
    <property type="entry name" value="SWIM-TYPE DOMAIN-CONTAINING PROTEIN"/>
    <property type="match status" value="1"/>
</dbReference>
<gene>
    <name evidence="1" type="ORF">JG688_00014696</name>
</gene>
<dbReference type="PANTHER" id="PTHR31569">
    <property type="entry name" value="SWIM-TYPE DOMAIN-CONTAINING PROTEIN"/>
    <property type="match status" value="1"/>
</dbReference>
<protein>
    <submittedName>
        <fullName evidence="1">Uncharacterized protein</fullName>
    </submittedName>
</protein>
<dbReference type="InterPro" id="IPR052579">
    <property type="entry name" value="Zinc_finger_SWIM"/>
</dbReference>
<reference evidence="1" key="1">
    <citation type="submission" date="2021-01" db="EMBL/GenBank/DDBJ databases">
        <title>Phytophthora aleatoria, a newly-described species from Pinus radiata is distinct from Phytophthora cactorum isolates based on comparative genomics.</title>
        <authorList>
            <person name="Mcdougal R."/>
            <person name="Panda P."/>
            <person name="Williams N."/>
            <person name="Studholme D.J."/>
        </authorList>
    </citation>
    <scope>NUCLEOTIDE SEQUENCE</scope>
    <source>
        <strain evidence="1">NZFS 4037</strain>
    </source>
</reference>
<dbReference type="AlphaFoldDB" id="A0A8J5I7E2"/>
<evidence type="ECO:0000313" key="2">
    <source>
        <dbReference type="Proteomes" id="UP000709295"/>
    </source>
</evidence>
<accession>A0A8J5I7E2</accession>
<evidence type="ECO:0000313" key="1">
    <source>
        <dbReference type="EMBL" id="KAG6949257.1"/>
    </source>
</evidence>
<sequence>MKWLHEVVRSRKYGSNAPDVAAQLKHLITNMTYATTEEDYKLKGDELKSLSCRDGVSSLWDYFVTNWDSCVDMWVMLHRFELPHFNNHTNNRVESLYGKSKQNIKSHFTMQNCLEALLAMQEEYRAHAGMPGPLRDTSYSEMNIVLGMTTRWVVSAIEGQYKVEMAKKSLDRYTFTDNETSVTVRSKHHEYLLQKDGWICYCEFAQTMKLPR</sequence>
<dbReference type="EMBL" id="JAENGY010001445">
    <property type="protein sequence ID" value="KAG6949257.1"/>
    <property type="molecule type" value="Genomic_DNA"/>
</dbReference>
<comment type="caution">
    <text evidence="1">The sequence shown here is derived from an EMBL/GenBank/DDBJ whole genome shotgun (WGS) entry which is preliminary data.</text>
</comment>
<proteinExistence type="predicted"/>